<keyword evidence="1" id="KW-0378">Hydrolase</keyword>
<gene>
    <name evidence="1" type="ORF">STAS_29233</name>
</gene>
<keyword evidence="2" id="KW-1185">Reference proteome</keyword>
<organism evidence="1 2">
    <name type="scientific">Striga asiatica</name>
    <name type="common">Asiatic witchweed</name>
    <name type="synonym">Buchnera asiatica</name>
    <dbReference type="NCBI Taxonomy" id="4170"/>
    <lineage>
        <taxon>Eukaryota</taxon>
        <taxon>Viridiplantae</taxon>
        <taxon>Streptophyta</taxon>
        <taxon>Embryophyta</taxon>
        <taxon>Tracheophyta</taxon>
        <taxon>Spermatophyta</taxon>
        <taxon>Magnoliopsida</taxon>
        <taxon>eudicotyledons</taxon>
        <taxon>Gunneridae</taxon>
        <taxon>Pentapetalae</taxon>
        <taxon>asterids</taxon>
        <taxon>lamiids</taxon>
        <taxon>Lamiales</taxon>
        <taxon>Orobanchaceae</taxon>
        <taxon>Buchnereae</taxon>
        <taxon>Striga</taxon>
    </lineage>
</organism>
<evidence type="ECO:0000313" key="1">
    <source>
        <dbReference type="EMBL" id="GER51817.1"/>
    </source>
</evidence>
<proteinExistence type="predicted"/>
<dbReference type="Proteomes" id="UP000325081">
    <property type="component" value="Unassembled WGS sequence"/>
</dbReference>
<protein>
    <submittedName>
        <fullName evidence="1">Adenine nucleotide alpha hydrolases-likesuperfamily protein</fullName>
    </submittedName>
</protein>
<dbReference type="EMBL" id="BKCP01009959">
    <property type="protein sequence ID" value="GER51817.1"/>
    <property type="molecule type" value="Genomic_DNA"/>
</dbReference>
<sequence length="102" mass="11837">METQKLIVKKIYPNFEAVYFEIVKTTSILQIEQRKKKSEAWSPSKKSKRQAMIAIKAATEYRLFEPPLSGDKARRLWLQDAEALFYSAEYLLDGTQNPPNPN</sequence>
<dbReference type="AlphaFoldDB" id="A0A5A7R513"/>
<evidence type="ECO:0000313" key="2">
    <source>
        <dbReference type="Proteomes" id="UP000325081"/>
    </source>
</evidence>
<reference evidence="2" key="1">
    <citation type="journal article" date="2019" name="Curr. Biol.">
        <title>Genome Sequence of Striga asiatica Provides Insight into the Evolution of Plant Parasitism.</title>
        <authorList>
            <person name="Yoshida S."/>
            <person name="Kim S."/>
            <person name="Wafula E.K."/>
            <person name="Tanskanen J."/>
            <person name="Kim Y.M."/>
            <person name="Honaas L."/>
            <person name="Yang Z."/>
            <person name="Spallek T."/>
            <person name="Conn C.E."/>
            <person name="Ichihashi Y."/>
            <person name="Cheong K."/>
            <person name="Cui S."/>
            <person name="Der J.P."/>
            <person name="Gundlach H."/>
            <person name="Jiao Y."/>
            <person name="Hori C."/>
            <person name="Ishida J.K."/>
            <person name="Kasahara H."/>
            <person name="Kiba T."/>
            <person name="Kim M.S."/>
            <person name="Koo N."/>
            <person name="Laohavisit A."/>
            <person name="Lee Y.H."/>
            <person name="Lumba S."/>
            <person name="McCourt P."/>
            <person name="Mortimer J.C."/>
            <person name="Mutuku J.M."/>
            <person name="Nomura T."/>
            <person name="Sasaki-Sekimoto Y."/>
            <person name="Seto Y."/>
            <person name="Wang Y."/>
            <person name="Wakatake T."/>
            <person name="Sakakibara H."/>
            <person name="Demura T."/>
            <person name="Yamaguchi S."/>
            <person name="Yoneyama K."/>
            <person name="Manabe R.I."/>
            <person name="Nelson D.C."/>
            <person name="Schulman A.H."/>
            <person name="Timko M.P."/>
            <person name="dePamphilis C.W."/>
            <person name="Choi D."/>
            <person name="Shirasu K."/>
        </authorList>
    </citation>
    <scope>NUCLEOTIDE SEQUENCE [LARGE SCALE GENOMIC DNA]</scope>
    <source>
        <strain evidence="2">cv. UVA1</strain>
    </source>
</reference>
<comment type="caution">
    <text evidence="1">The sequence shown here is derived from an EMBL/GenBank/DDBJ whole genome shotgun (WGS) entry which is preliminary data.</text>
</comment>
<dbReference type="GO" id="GO:0016787">
    <property type="term" value="F:hydrolase activity"/>
    <property type="evidence" value="ECO:0007669"/>
    <property type="project" value="UniProtKB-KW"/>
</dbReference>
<accession>A0A5A7R513</accession>
<name>A0A5A7R513_STRAF</name>